<dbReference type="Pfam" id="PF04500">
    <property type="entry name" value="FLYWCH"/>
    <property type="match status" value="1"/>
</dbReference>
<dbReference type="AlphaFoldDB" id="A0A820TJW1"/>
<name>A0A820TJW1_9BILA</name>
<feature type="domain" description="FLYWCH-type" evidence="4">
    <location>
        <begin position="80"/>
        <end position="145"/>
    </location>
</feature>
<evidence type="ECO:0000256" key="3">
    <source>
        <dbReference type="ARBA" id="ARBA00022833"/>
    </source>
</evidence>
<keyword evidence="3" id="KW-0862">Zinc</keyword>
<reference evidence="5" key="1">
    <citation type="submission" date="2021-02" db="EMBL/GenBank/DDBJ databases">
        <authorList>
            <person name="Nowell W R."/>
        </authorList>
    </citation>
    <scope>NUCLEOTIDE SEQUENCE</scope>
</reference>
<evidence type="ECO:0000313" key="6">
    <source>
        <dbReference type="Proteomes" id="UP000663866"/>
    </source>
</evidence>
<accession>A0A820TJW1</accession>
<keyword evidence="1" id="KW-0479">Metal-binding</keyword>
<dbReference type="EMBL" id="CAJOBG010048542">
    <property type="protein sequence ID" value="CAF4467503.1"/>
    <property type="molecule type" value="Genomic_DNA"/>
</dbReference>
<gene>
    <name evidence="5" type="ORF">OVN521_LOCUS38819</name>
</gene>
<evidence type="ECO:0000256" key="1">
    <source>
        <dbReference type="ARBA" id="ARBA00022723"/>
    </source>
</evidence>
<dbReference type="GO" id="GO:0008270">
    <property type="term" value="F:zinc ion binding"/>
    <property type="evidence" value="ECO:0007669"/>
    <property type="project" value="UniProtKB-KW"/>
</dbReference>
<comment type="caution">
    <text evidence="5">The sequence shown here is derived from an EMBL/GenBank/DDBJ whole genome shotgun (WGS) entry which is preliminary data.</text>
</comment>
<keyword evidence="2" id="KW-0863">Zinc-finger</keyword>
<evidence type="ECO:0000259" key="4">
    <source>
        <dbReference type="Pfam" id="PF04500"/>
    </source>
</evidence>
<sequence>QQHQRNSPNQSLSASQRHQLAHPQIPATFQYQPTITGPTVQLLDPTKPYQIGDAIKIGGRMLQSDKSSMKYWVEDDITITETKNGRHILNVAGYSYFLKNHGKNFTTWECEHRRNRQCLSIIIRSSDPNIKYCFRIYFIQGEHNHEPAPDSVEMRRFKQRIRERCTNELSSPRTIYEDELKKGKYSSEMLAVLPTFYNMQAQLYRIRQEHLPTSPIDPNFILHPGFASTDQGERFLLYDSNNFQAPYTSAPTTVGRLIIYASDLQLNILSKSKRIGSDGTFETAAQISHQNYIIMGEFEEKHP</sequence>
<feature type="non-terminal residue" evidence="5">
    <location>
        <position position="1"/>
    </location>
</feature>
<dbReference type="Gene3D" id="2.20.25.240">
    <property type="match status" value="1"/>
</dbReference>
<proteinExistence type="predicted"/>
<dbReference type="InterPro" id="IPR007588">
    <property type="entry name" value="Znf_FLYWCH"/>
</dbReference>
<organism evidence="5 6">
    <name type="scientific">Rotaria magnacalcarata</name>
    <dbReference type="NCBI Taxonomy" id="392030"/>
    <lineage>
        <taxon>Eukaryota</taxon>
        <taxon>Metazoa</taxon>
        <taxon>Spiralia</taxon>
        <taxon>Gnathifera</taxon>
        <taxon>Rotifera</taxon>
        <taxon>Eurotatoria</taxon>
        <taxon>Bdelloidea</taxon>
        <taxon>Philodinida</taxon>
        <taxon>Philodinidae</taxon>
        <taxon>Rotaria</taxon>
    </lineage>
</organism>
<feature type="non-terminal residue" evidence="5">
    <location>
        <position position="303"/>
    </location>
</feature>
<protein>
    <recommendedName>
        <fullName evidence="4">FLYWCH-type domain-containing protein</fullName>
    </recommendedName>
</protein>
<dbReference type="Proteomes" id="UP000663866">
    <property type="component" value="Unassembled WGS sequence"/>
</dbReference>
<keyword evidence="6" id="KW-1185">Reference proteome</keyword>
<evidence type="ECO:0000256" key="2">
    <source>
        <dbReference type="ARBA" id="ARBA00022771"/>
    </source>
</evidence>
<evidence type="ECO:0000313" key="5">
    <source>
        <dbReference type="EMBL" id="CAF4467503.1"/>
    </source>
</evidence>